<feature type="non-terminal residue" evidence="1">
    <location>
        <position position="1"/>
    </location>
</feature>
<name>A0AA35T3A4_GEOBA</name>
<comment type="caution">
    <text evidence="1">The sequence shown here is derived from an EMBL/GenBank/DDBJ whole genome shotgun (WGS) entry which is preliminary data.</text>
</comment>
<keyword evidence="2" id="KW-1185">Reference proteome</keyword>
<organism evidence="1 2">
    <name type="scientific">Geodia barretti</name>
    <name type="common">Barrett's horny sponge</name>
    <dbReference type="NCBI Taxonomy" id="519541"/>
    <lineage>
        <taxon>Eukaryota</taxon>
        <taxon>Metazoa</taxon>
        <taxon>Porifera</taxon>
        <taxon>Demospongiae</taxon>
        <taxon>Heteroscleromorpha</taxon>
        <taxon>Tetractinellida</taxon>
        <taxon>Astrophorina</taxon>
        <taxon>Geodiidae</taxon>
        <taxon>Geodia</taxon>
    </lineage>
</organism>
<accession>A0AA35T3A4</accession>
<dbReference type="Proteomes" id="UP001174909">
    <property type="component" value="Unassembled WGS sequence"/>
</dbReference>
<sequence>QLLCQGSQVVKPFSEDYRGRYKVWLRRGLDKKGD</sequence>
<dbReference type="AlphaFoldDB" id="A0AA35T3A4"/>
<evidence type="ECO:0000313" key="1">
    <source>
        <dbReference type="EMBL" id="CAI8040980.1"/>
    </source>
</evidence>
<reference evidence="1" key="1">
    <citation type="submission" date="2023-03" db="EMBL/GenBank/DDBJ databases">
        <authorList>
            <person name="Steffen K."/>
            <person name="Cardenas P."/>
        </authorList>
    </citation>
    <scope>NUCLEOTIDE SEQUENCE</scope>
</reference>
<proteinExistence type="predicted"/>
<evidence type="ECO:0000313" key="2">
    <source>
        <dbReference type="Proteomes" id="UP001174909"/>
    </source>
</evidence>
<gene>
    <name evidence="1" type="ORF">GBAR_LOCUS22771</name>
</gene>
<protein>
    <submittedName>
        <fullName evidence="1">Uncharacterized protein</fullName>
    </submittedName>
</protein>
<dbReference type="EMBL" id="CASHTH010003153">
    <property type="protein sequence ID" value="CAI8040980.1"/>
    <property type="molecule type" value="Genomic_DNA"/>
</dbReference>